<feature type="chain" id="PRO_5046623343" description="Porin" evidence="1">
    <location>
        <begin position="24"/>
        <end position="583"/>
    </location>
</feature>
<name>A0ABS8PW45_9BACT</name>
<dbReference type="RefSeq" id="WP_231006644.1">
    <property type="nucleotide sequence ID" value="NZ_JAJNEC010000005.1"/>
</dbReference>
<keyword evidence="3" id="KW-1185">Reference proteome</keyword>
<accession>A0ABS8PW45</accession>
<reference evidence="2 3" key="1">
    <citation type="submission" date="2021-11" db="EMBL/GenBank/DDBJ databases">
        <title>Genomic of Niabella pedocola.</title>
        <authorList>
            <person name="Wu T."/>
        </authorList>
    </citation>
    <scope>NUCLEOTIDE SEQUENCE [LARGE SCALE GENOMIC DNA]</scope>
    <source>
        <strain evidence="2 3">JCM 31011</strain>
    </source>
</reference>
<dbReference type="InterPro" id="IPR049756">
    <property type="entry name" value="PlcA-like_dom"/>
</dbReference>
<dbReference type="CDD" id="cd22893">
    <property type="entry name" value="PlcA-like"/>
    <property type="match status" value="1"/>
</dbReference>
<evidence type="ECO:0000256" key="1">
    <source>
        <dbReference type="SAM" id="SignalP"/>
    </source>
</evidence>
<dbReference type="Proteomes" id="UP001199816">
    <property type="component" value="Unassembled WGS sequence"/>
</dbReference>
<gene>
    <name evidence="2" type="ORF">LQ567_17215</name>
</gene>
<dbReference type="EMBL" id="JAJNEC010000005">
    <property type="protein sequence ID" value="MCD2424523.1"/>
    <property type="molecule type" value="Genomic_DNA"/>
</dbReference>
<proteinExistence type="predicted"/>
<protein>
    <recommendedName>
        <fullName evidence="4">Porin</fullName>
    </recommendedName>
</protein>
<comment type="caution">
    <text evidence="2">The sequence shown here is derived from an EMBL/GenBank/DDBJ whole genome shotgun (WGS) entry which is preliminary data.</text>
</comment>
<sequence length="583" mass="66057">MRQQYRKCMYLAALLLIAVGARAYSYGEHKEIGDQAFALFLKQYGFRQNDSLLYYYWGITATDKTGCFFPELSGDDALQVTYGMLNALSGDHESDPLLLEEQLRSRHSVIRKIAALHQQYLAMGYAAAPDGKLTRVDLRYALLAAVNLAHFYEYGKTFRQQFRHFSKTFIRDCQNPSAVPAAFKKLGKTNTLNMYVSLHILAMDLAEQGGRLARDGNGEGARKLLLYALLFNGFADHFLEDAFAAGHLVVNRSILATITNNKALHDFYSEHGCTVVNSKGERWHAYGDGQFNRHHHRWQHQATLGALRYESYTSEARRIIEAVRLSLNDVANAFYAAYHNETAIPFLQTIPDDPEMQPAFFLEHLSALRLVPLPFGSDLSVWIESASLLTPENRQAVQPLQHRNFIRNRVANSFIITTTGAFADHQLKGAGLRFNAGNFSRKFEYNSGGTKKGMLDYWHGYTVSYDLLDIKPVPESSVFQRAQLLKAGIRSNVDYWVSNRKFVGLYSYMEAGLQFSAGSTSFVFVPSAGIQFASLFNLNYYNMPVWARVPLQYLLPLKFRAGSIIAPRNKPRFFSSLDLDLFF</sequence>
<feature type="signal peptide" evidence="1">
    <location>
        <begin position="1"/>
        <end position="23"/>
    </location>
</feature>
<keyword evidence="1" id="KW-0732">Signal</keyword>
<evidence type="ECO:0000313" key="2">
    <source>
        <dbReference type="EMBL" id="MCD2424523.1"/>
    </source>
</evidence>
<evidence type="ECO:0008006" key="4">
    <source>
        <dbReference type="Google" id="ProtNLM"/>
    </source>
</evidence>
<evidence type="ECO:0000313" key="3">
    <source>
        <dbReference type="Proteomes" id="UP001199816"/>
    </source>
</evidence>
<organism evidence="2 3">
    <name type="scientific">Niabella pedocola</name>
    <dbReference type="NCBI Taxonomy" id="1752077"/>
    <lineage>
        <taxon>Bacteria</taxon>
        <taxon>Pseudomonadati</taxon>
        <taxon>Bacteroidota</taxon>
        <taxon>Chitinophagia</taxon>
        <taxon>Chitinophagales</taxon>
        <taxon>Chitinophagaceae</taxon>
        <taxon>Niabella</taxon>
    </lineage>
</organism>